<feature type="transmembrane region" description="Helical" evidence="1">
    <location>
        <begin position="20"/>
        <end position="43"/>
    </location>
</feature>
<accession>A0A517ZLT1</accession>
<sequence>MDSIRVLTDRPDSLLEDVEPIVPVVICLAINLVVRATRFAIWIRWSKTLQTHL</sequence>
<dbReference type="AlphaFoldDB" id="A0A517ZLT1"/>
<protein>
    <submittedName>
        <fullName evidence="2">Uncharacterized protein</fullName>
    </submittedName>
</protein>
<organism evidence="2 3">
    <name type="scientific">Symmachiella dynata</name>
    <dbReference type="NCBI Taxonomy" id="2527995"/>
    <lineage>
        <taxon>Bacteria</taxon>
        <taxon>Pseudomonadati</taxon>
        <taxon>Planctomycetota</taxon>
        <taxon>Planctomycetia</taxon>
        <taxon>Planctomycetales</taxon>
        <taxon>Planctomycetaceae</taxon>
        <taxon>Symmachiella</taxon>
    </lineage>
</organism>
<evidence type="ECO:0000256" key="1">
    <source>
        <dbReference type="SAM" id="Phobius"/>
    </source>
</evidence>
<name>A0A517ZLT1_9PLAN</name>
<evidence type="ECO:0000313" key="3">
    <source>
        <dbReference type="Proteomes" id="UP000319383"/>
    </source>
</evidence>
<keyword evidence="1" id="KW-1133">Transmembrane helix</keyword>
<evidence type="ECO:0000313" key="2">
    <source>
        <dbReference type="EMBL" id="QDU43439.1"/>
    </source>
</evidence>
<keyword evidence="1" id="KW-0812">Transmembrane</keyword>
<proteinExistence type="predicted"/>
<dbReference type="KEGG" id="sdyn:Mal52_19130"/>
<gene>
    <name evidence="2" type="ORF">Mal52_19130</name>
</gene>
<dbReference type="EMBL" id="CP036276">
    <property type="protein sequence ID" value="QDU43439.1"/>
    <property type="molecule type" value="Genomic_DNA"/>
</dbReference>
<keyword evidence="1" id="KW-0472">Membrane</keyword>
<keyword evidence="3" id="KW-1185">Reference proteome</keyword>
<dbReference type="Proteomes" id="UP000319383">
    <property type="component" value="Chromosome"/>
</dbReference>
<reference evidence="2 3" key="1">
    <citation type="submission" date="2019-02" db="EMBL/GenBank/DDBJ databases">
        <title>Deep-cultivation of Planctomycetes and their phenomic and genomic characterization uncovers novel biology.</title>
        <authorList>
            <person name="Wiegand S."/>
            <person name="Jogler M."/>
            <person name="Boedeker C."/>
            <person name="Pinto D."/>
            <person name="Vollmers J."/>
            <person name="Rivas-Marin E."/>
            <person name="Kohn T."/>
            <person name="Peeters S.H."/>
            <person name="Heuer A."/>
            <person name="Rast P."/>
            <person name="Oberbeckmann S."/>
            <person name="Bunk B."/>
            <person name="Jeske O."/>
            <person name="Meyerdierks A."/>
            <person name="Storesund J.E."/>
            <person name="Kallscheuer N."/>
            <person name="Luecker S."/>
            <person name="Lage O.M."/>
            <person name="Pohl T."/>
            <person name="Merkel B.J."/>
            <person name="Hornburger P."/>
            <person name="Mueller R.-W."/>
            <person name="Bruemmer F."/>
            <person name="Labrenz M."/>
            <person name="Spormann A.M."/>
            <person name="Op den Camp H."/>
            <person name="Overmann J."/>
            <person name="Amann R."/>
            <person name="Jetten M.S.M."/>
            <person name="Mascher T."/>
            <person name="Medema M.H."/>
            <person name="Devos D.P."/>
            <person name="Kaster A.-K."/>
            <person name="Ovreas L."/>
            <person name="Rohde M."/>
            <person name="Galperin M.Y."/>
            <person name="Jogler C."/>
        </authorList>
    </citation>
    <scope>NUCLEOTIDE SEQUENCE [LARGE SCALE GENOMIC DNA]</scope>
    <source>
        <strain evidence="2 3">Mal52</strain>
    </source>
</reference>